<name>A0ABD2BGA2_VESSQ</name>
<evidence type="ECO:0000259" key="1">
    <source>
        <dbReference type="Pfam" id="PF13843"/>
    </source>
</evidence>
<dbReference type="PANTHER" id="PTHR46599">
    <property type="entry name" value="PIGGYBAC TRANSPOSABLE ELEMENT-DERIVED PROTEIN 4"/>
    <property type="match status" value="1"/>
</dbReference>
<feature type="domain" description="PiggyBac transposable element-derived protein" evidence="1">
    <location>
        <begin position="379"/>
        <end position="521"/>
    </location>
</feature>
<dbReference type="EMBL" id="JAUDFV010000102">
    <property type="protein sequence ID" value="KAL2731776.1"/>
    <property type="molecule type" value="Genomic_DNA"/>
</dbReference>
<organism evidence="2 3">
    <name type="scientific">Vespula squamosa</name>
    <name type="common">Southern yellow jacket</name>
    <name type="synonym">Wasp</name>
    <dbReference type="NCBI Taxonomy" id="30214"/>
    <lineage>
        <taxon>Eukaryota</taxon>
        <taxon>Metazoa</taxon>
        <taxon>Ecdysozoa</taxon>
        <taxon>Arthropoda</taxon>
        <taxon>Hexapoda</taxon>
        <taxon>Insecta</taxon>
        <taxon>Pterygota</taxon>
        <taxon>Neoptera</taxon>
        <taxon>Endopterygota</taxon>
        <taxon>Hymenoptera</taxon>
        <taxon>Apocrita</taxon>
        <taxon>Aculeata</taxon>
        <taxon>Vespoidea</taxon>
        <taxon>Vespidae</taxon>
        <taxon>Vespinae</taxon>
        <taxon>Vespula</taxon>
    </lineage>
</organism>
<sequence>MSNNKKRLIDINQNYLDLSEDEKINTNLIRERRTRNYKRFRQIISSTSEYEKDTSTESGRDLTEITWTNELFRPTIHKFSSKHSGIKASISSSASILNFFQLFCSENFINFIVGTTNDYRNNLDENTNNINCQNTFVPEMYCFLAVKLLMSRNKKLTYSEYWSKDILLKSNIFGEVMSRNRFLYFLKILHFNTNNVTADTNKLYKIREICDKLRQSFQQAFHPFENLCIDESLLLYKDRLSFKQYIPSEGNTFGIKSFILCDTQSGFVQDFIIYNRSLTDCENEFIGKSGNIVMELLKSYLGEDHTLYVDNWYTSLTLFILLHKNATNACGTVRKRRNDDLFDIEEVKSNYSYDINDEEENILNARRRQRRQRILSHSERNRDYIILKNTEGIDESLVDTRCRTLLTRYLPNKQHHKSGIKCWMLSDAINYYCLSFFCYRGAIDQTNKEEIRKNGLSYVVAHNLLNMSNYSMKGYHVVADNFFTSISLARSLFEKQTYLTGTIRSNRKYIPPFMKQKLQEGASKLSFKQYMPAKRSRFGIKTYVLCDCKIGYVLDIIVYTGSDPYVTENMENIGKTGNIVLTTFEIVLGKSSPALFNLLHANVTNACGTVKRRRKGMPVMDRKLEKGEVDFRTSNNLLALKWRDKSDILMLSTFHTSEFVSTGKKNYRTQKIICKPKCRVDYNSSMGAVDKCDMLAFHLELIRQISRKYHEDDVKQSAPKSADKYPLRLTGRHFPVIYTTEKTKRKSGLRKCIRIPRLKTDKFAHISNAWNRFIENNQNNYKPHMNLSVDEKLFPAKVNCKYMQYISSKSDVFGIAFLLTSDTNSKYIIKGLSYLGKEETPPSSTPLGELLYSNWSNHLYDTRDITINISFVCASLATKLMEERTTLVGTVAQYALRCSKNCTPHFPMLSRGIRFIWIEDLNLVIDQYLGATTGLFLYFVSSSIFSPTDRNKLLQNVTSSHGNVH</sequence>
<keyword evidence="3" id="KW-1185">Reference proteome</keyword>
<feature type="domain" description="PiggyBac transposable element-derived protein" evidence="1">
    <location>
        <begin position="523"/>
        <end position="697"/>
    </location>
</feature>
<dbReference type="Proteomes" id="UP001607302">
    <property type="component" value="Unassembled WGS sequence"/>
</dbReference>
<dbReference type="InterPro" id="IPR029526">
    <property type="entry name" value="PGBD"/>
</dbReference>
<protein>
    <submittedName>
        <fullName evidence="2">PiggyBac transposable element-derived protein 4-like</fullName>
    </submittedName>
</protein>
<dbReference type="AlphaFoldDB" id="A0ABD2BGA2"/>
<comment type="caution">
    <text evidence="2">The sequence shown here is derived from an EMBL/GenBank/DDBJ whole genome shotgun (WGS) entry which is preliminary data.</text>
</comment>
<proteinExistence type="predicted"/>
<accession>A0ABD2BGA2</accession>
<gene>
    <name evidence="2" type="ORF">V1478_004464</name>
</gene>
<reference evidence="2 3" key="1">
    <citation type="journal article" date="2024" name="Ann. Entomol. Soc. Am.">
        <title>Genomic analyses of the southern and eastern yellowjacket wasps (Hymenoptera: Vespidae) reveal evolutionary signatures of social life.</title>
        <authorList>
            <person name="Catto M.A."/>
            <person name="Caine P.B."/>
            <person name="Orr S.E."/>
            <person name="Hunt B.G."/>
            <person name="Goodisman M.A.D."/>
        </authorList>
    </citation>
    <scope>NUCLEOTIDE SEQUENCE [LARGE SCALE GENOMIC DNA]</scope>
    <source>
        <strain evidence="2">233</strain>
        <tissue evidence="2">Head and thorax</tissue>
    </source>
</reference>
<dbReference type="PANTHER" id="PTHR46599:SF3">
    <property type="entry name" value="PIGGYBAC TRANSPOSABLE ELEMENT-DERIVED PROTEIN 4"/>
    <property type="match status" value="1"/>
</dbReference>
<feature type="domain" description="PiggyBac transposable element-derived protein" evidence="1">
    <location>
        <begin position="759"/>
        <end position="906"/>
    </location>
</feature>
<evidence type="ECO:0000313" key="2">
    <source>
        <dbReference type="EMBL" id="KAL2731776.1"/>
    </source>
</evidence>
<feature type="domain" description="PiggyBac transposable element-derived protein" evidence="1">
    <location>
        <begin position="98"/>
        <end position="338"/>
    </location>
</feature>
<evidence type="ECO:0000313" key="3">
    <source>
        <dbReference type="Proteomes" id="UP001607302"/>
    </source>
</evidence>
<dbReference type="Pfam" id="PF13843">
    <property type="entry name" value="DDE_Tnp_1_7"/>
    <property type="match status" value="4"/>
</dbReference>